<dbReference type="PANTHER" id="PTHR31586:SF1">
    <property type="entry name" value="CYTOCHROME C OXIDASE ASSEMBLY PROTEIN COX20, MITOCHONDRIAL"/>
    <property type="match status" value="1"/>
</dbReference>
<evidence type="ECO:0000256" key="5">
    <source>
        <dbReference type="ARBA" id="ARBA00022792"/>
    </source>
</evidence>
<comment type="function">
    <text evidence="9">Involved in the assembly of the cytochrome c oxidase complex.</text>
</comment>
<dbReference type="InterPro" id="IPR022533">
    <property type="entry name" value="Cox20"/>
</dbReference>
<dbReference type="AlphaFoldDB" id="A0A9P4JEA1"/>
<evidence type="ECO:0000313" key="12">
    <source>
        <dbReference type="EMBL" id="KAF2197550.1"/>
    </source>
</evidence>
<dbReference type="PANTHER" id="PTHR31586">
    <property type="entry name" value="CYTOCHROME C OXIDASE PROTEIN 20"/>
    <property type="match status" value="1"/>
</dbReference>
<keyword evidence="7 9" id="KW-0496">Mitochondrion</keyword>
<keyword evidence="4" id="KW-0812">Transmembrane</keyword>
<organism evidence="12 13">
    <name type="scientific">Delitschia confertaspora ATCC 74209</name>
    <dbReference type="NCBI Taxonomy" id="1513339"/>
    <lineage>
        <taxon>Eukaryota</taxon>
        <taxon>Fungi</taxon>
        <taxon>Dikarya</taxon>
        <taxon>Ascomycota</taxon>
        <taxon>Pezizomycotina</taxon>
        <taxon>Dothideomycetes</taxon>
        <taxon>Pleosporomycetidae</taxon>
        <taxon>Pleosporales</taxon>
        <taxon>Delitschiaceae</taxon>
        <taxon>Delitschia</taxon>
    </lineage>
</organism>
<evidence type="ECO:0000256" key="11">
    <source>
        <dbReference type="SAM" id="MobiDB-lite"/>
    </source>
</evidence>
<keyword evidence="6" id="KW-1133">Transmembrane helix</keyword>
<dbReference type="PIRSF" id="PIRSF007871">
    <property type="entry name" value="Cox20"/>
    <property type="match status" value="1"/>
</dbReference>
<keyword evidence="8 9" id="KW-0472">Membrane</keyword>
<name>A0A9P4JEA1_9PLEO</name>
<feature type="region of interest" description="Disordered" evidence="11">
    <location>
        <begin position="1"/>
        <end position="40"/>
    </location>
</feature>
<keyword evidence="13" id="KW-1185">Reference proteome</keyword>
<gene>
    <name evidence="12" type="ORF">GQ43DRAFT_444142</name>
</gene>
<evidence type="ECO:0000256" key="2">
    <source>
        <dbReference type="ARBA" id="ARBA00009575"/>
    </source>
</evidence>
<dbReference type="Proteomes" id="UP000799536">
    <property type="component" value="Unassembled WGS sequence"/>
</dbReference>
<dbReference type="Pfam" id="PF12597">
    <property type="entry name" value="Cox20"/>
    <property type="match status" value="1"/>
</dbReference>
<evidence type="ECO:0000313" key="13">
    <source>
        <dbReference type="Proteomes" id="UP000799536"/>
    </source>
</evidence>
<accession>A0A9P4JEA1</accession>
<evidence type="ECO:0000256" key="8">
    <source>
        <dbReference type="ARBA" id="ARBA00023136"/>
    </source>
</evidence>
<evidence type="ECO:0000256" key="10">
    <source>
        <dbReference type="SAM" id="Coils"/>
    </source>
</evidence>
<protein>
    <recommendedName>
        <fullName evidence="3 9">Cytochrome c oxidase assembly protein COX20, mitochondrial</fullName>
    </recommendedName>
</protein>
<evidence type="ECO:0000256" key="9">
    <source>
        <dbReference type="PIRNR" id="PIRNR007871"/>
    </source>
</evidence>
<comment type="similarity">
    <text evidence="2 9">Belongs to the COX20 family.</text>
</comment>
<sequence>MADDTRQSTQSITLDAPNAPVTGPPKTPANVMPGGTAHTAGGESANVDVTYWSALKTVRPSDYLTFHKRPCVRDGQMTGIGTGFAFGGVAAILRKPVWTCCSWAVWSYVSTSIIAYQWCQHQRAKEKAGMRQAMEIMDKKRKDIEAKKEARRKAYEEAQARAEEQRKEEERKRTWSYWVDKNVKFW</sequence>
<dbReference type="OrthoDB" id="14603at2759"/>
<proteinExistence type="inferred from homology"/>
<dbReference type="GO" id="GO:0005743">
    <property type="term" value="C:mitochondrial inner membrane"/>
    <property type="evidence" value="ECO:0007669"/>
    <property type="project" value="UniProtKB-SubCell"/>
</dbReference>
<dbReference type="EMBL" id="ML994222">
    <property type="protein sequence ID" value="KAF2197550.1"/>
    <property type="molecule type" value="Genomic_DNA"/>
</dbReference>
<keyword evidence="5 9" id="KW-0999">Mitochondrion inner membrane</keyword>
<evidence type="ECO:0000256" key="7">
    <source>
        <dbReference type="ARBA" id="ARBA00023128"/>
    </source>
</evidence>
<feature type="coiled-coil region" evidence="10">
    <location>
        <begin position="130"/>
        <end position="172"/>
    </location>
</feature>
<evidence type="ECO:0000256" key="3">
    <source>
        <dbReference type="ARBA" id="ARBA00017689"/>
    </source>
</evidence>
<evidence type="ECO:0000256" key="6">
    <source>
        <dbReference type="ARBA" id="ARBA00022989"/>
    </source>
</evidence>
<keyword evidence="10" id="KW-0175">Coiled coil</keyword>
<reference evidence="12" key="1">
    <citation type="journal article" date="2020" name="Stud. Mycol.">
        <title>101 Dothideomycetes genomes: a test case for predicting lifestyles and emergence of pathogens.</title>
        <authorList>
            <person name="Haridas S."/>
            <person name="Albert R."/>
            <person name="Binder M."/>
            <person name="Bloem J."/>
            <person name="Labutti K."/>
            <person name="Salamov A."/>
            <person name="Andreopoulos B."/>
            <person name="Baker S."/>
            <person name="Barry K."/>
            <person name="Bills G."/>
            <person name="Bluhm B."/>
            <person name="Cannon C."/>
            <person name="Castanera R."/>
            <person name="Culley D."/>
            <person name="Daum C."/>
            <person name="Ezra D."/>
            <person name="Gonzalez J."/>
            <person name="Henrissat B."/>
            <person name="Kuo A."/>
            <person name="Liang C."/>
            <person name="Lipzen A."/>
            <person name="Lutzoni F."/>
            <person name="Magnuson J."/>
            <person name="Mondo S."/>
            <person name="Nolan M."/>
            <person name="Ohm R."/>
            <person name="Pangilinan J."/>
            <person name="Park H.-J."/>
            <person name="Ramirez L."/>
            <person name="Alfaro M."/>
            <person name="Sun H."/>
            <person name="Tritt A."/>
            <person name="Yoshinaga Y."/>
            <person name="Zwiers L.-H."/>
            <person name="Turgeon B."/>
            <person name="Goodwin S."/>
            <person name="Spatafora J."/>
            <person name="Crous P."/>
            <person name="Grigoriev I."/>
        </authorList>
    </citation>
    <scope>NUCLEOTIDE SEQUENCE</scope>
    <source>
        <strain evidence="12">ATCC 74209</strain>
    </source>
</reference>
<evidence type="ECO:0000256" key="4">
    <source>
        <dbReference type="ARBA" id="ARBA00022692"/>
    </source>
</evidence>
<dbReference type="GO" id="GO:0033617">
    <property type="term" value="P:mitochondrial respiratory chain complex IV assembly"/>
    <property type="evidence" value="ECO:0007669"/>
    <property type="project" value="InterPro"/>
</dbReference>
<comment type="subcellular location">
    <subcellularLocation>
        <location evidence="1 9">Mitochondrion inner membrane</location>
    </subcellularLocation>
</comment>
<comment type="caution">
    <text evidence="12">The sequence shown here is derived from an EMBL/GenBank/DDBJ whole genome shotgun (WGS) entry which is preliminary data.</text>
</comment>
<evidence type="ECO:0000256" key="1">
    <source>
        <dbReference type="ARBA" id="ARBA00004273"/>
    </source>
</evidence>